<gene>
    <name evidence="3" type="ORF">G7Y85_01965</name>
</gene>
<dbReference type="RefSeq" id="WP_166250997.1">
    <property type="nucleotide sequence ID" value="NZ_JAAMOW010000001.1"/>
</dbReference>
<evidence type="ECO:0000313" key="3">
    <source>
        <dbReference type="EMBL" id="NGY03522.1"/>
    </source>
</evidence>
<feature type="compositionally biased region" description="Polar residues" evidence="1">
    <location>
        <begin position="107"/>
        <end position="116"/>
    </location>
</feature>
<feature type="region of interest" description="Disordered" evidence="1">
    <location>
        <begin position="31"/>
        <end position="55"/>
    </location>
</feature>
<evidence type="ECO:0000256" key="1">
    <source>
        <dbReference type="SAM" id="MobiDB-lite"/>
    </source>
</evidence>
<proteinExistence type="predicted"/>
<keyword evidence="4" id="KW-1185">Reference proteome</keyword>
<feature type="compositionally biased region" description="Basic and acidic residues" evidence="1">
    <location>
        <begin position="117"/>
        <end position="131"/>
    </location>
</feature>
<accession>A0A6M2BLA9</accession>
<reference evidence="3 4" key="1">
    <citation type="journal article" date="2014" name="Int. J. Syst. Evol. Microbiol.">
        <title>Solimonas terrae sp. nov., isolated from soil.</title>
        <authorList>
            <person name="Kim S.J."/>
            <person name="Moon J.Y."/>
            <person name="Weon H.Y."/>
            <person name="Ahn J.H."/>
            <person name="Chen W.M."/>
            <person name="Kwon S.W."/>
        </authorList>
    </citation>
    <scope>NUCLEOTIDE SEQUENCE [LARGE SCALE GENOMIC DNA]</scope>
    <source>
        <strain evidence="3 4">KIS83-12</strain>
    </source>
</reference>
<dbReference type="EMBL" id="JAAMOW010000001">
    <property type="protein sequence ID" value="NGY03522.1"/>
    <property type="molecule type" value="Genomic_DNA"/>
</dbReference>
<feature type="chain" id="PRO_5026986965" evidence="2">
    <location>
        <begin position="33"/>
        <end position="131"/>
    </location>
</feature>
<dbReference type="Proteomes" id="UP000472676">
    <property type="component" value="Unassembled WGS sequence"/>
</dbReference>
<dbReference type="AlphaFoldDB" id="A0A6M2BLA9"/>
<keyword evidence="2" id="KW-0732">Signal</keyword>
<organism evidence="3 4">
    <name type="scientific">Solimonas terrae</name>
    <dbReference type="NCBI Taxonomy" id="1396819"/>
    <lineage>
        <taxon>Bacteria</taxon>
        <taxon>Pseudomonadati</taxon>
        <taxon>Pseudomonadota</taxon>
        <taxon>Gammaproteobacteria</taxon>
        <taxon>Nevskiales</taxon>
        <taxon>Nevskiaceae</taxon>
        <taxon>Solimonas</taxon>
    </lineage>
</organism>
<evidence type="ECO:0000313" key="4">
    <source>
        <dbReference type="Proteomes" id="UP000472676"/>
    </source>
</evidence>
<sequence length="131" mass="13938">MRVRARPERVAGQRAIISAVLLVAFAPLASGATPAPAPQTSDPASPPDQADAPVPTVIVTPDDVFGESDHKLAKLLKSLPGADNAVPVRKSVGEKIGDYYDTHRSPNDLSADSQQRLSREVNGDPERQNLH</sequence>
<comment type="caution">
    <text evidence="3">The sequence shown here is derived from an EMBL/GenBank/DDBJ whole genome shotgun (WGS) entry which is preliminary data.</text>
</comment>
<feature type="region of interest" description="Disordered" evidence="1">
    <location>
        <begin position="97"/>
        <end position="131"/>
    </location>
</feature>
<feature type="signal peptide" evidence="2">
    <location>
        <begin position="1"/>
        <end position="32"/>
    </location>
</feature>
<name>A0A6M2BLA9_9GAMM</name>
<protein>
    <submittedName>
        <fullName evidence="3">Uncharacterized protein</fullName>
    </submittedName>
</protein>
<evidence type="ECO:0000256" key="2">
    <source>
        <dbReference type="SAM" id="SignalP"/>
    </source>
</evidence>
<feature type="compositionally biased region" description="Basic and acidic residues" evidence="1">
    <location>
        <begin position="97"/>
        <end position="106"/>
    </location>
</feature>